<sequence>MNTRHRTSIPLRPRTYAYDYFNIALDSPNQCLASLTRQTMPTTEAHTCGYCPVNGLSIYYESLGTGGVPLLMLHGAFCTITNLRAQMVSLAKSRRVIAIESQGHGRTADIDRPLSYPQLADDAAGVLWHLEIPVADIYGYSAGGGIAQHLTIRHPELVRKLVIASSCYSPEGFPEEVLKGLKNLSMEHMGGSSYEIEYKQIAPDPEGFPGLVERIKELNISMKPIPEEDIRGIQAPTFVLMGDSDVIRAKHVYEMFKLRGGGVNADMVGLPQAQLAVIPGTSHKGMMERPWVAEMIDEFLQREVLMSSL</sequence>
<dbReference type="Pfam" id="PF12697">
    <property type="entry name" value="Abhydrolase_6"/>
    <property type="match status" value="1"/>
</dbReference>
<dbReference type="InterPro" id="IPR029058">
    <property type="entry name" value="AB_hydrolase_fold"/>
</dbReference>
<dbReference type="InterPro" id="IPR000073">
    <property type="entry name" value="AB_hydrolase_1"/>
</dbReference>
<dbReference type="SUPFAM" id="SSF53474">
    <property type="entry name" value="alpha/beta-Hydrolases"/>
    <property type="match status" value="1"/>
</dbReference>
<accession>U4LMR2</accession>
<dbReference type="EMBL" id="HF936056">
    <property type="protein sequence ID" value="CCX33414.1"/>
    <property type="molecule type" value="Genomic_DNA"/>
</dbReference>
<reference evidence="2 3" key="1">
    <citation type="journal article" date="2013" name="PLoS Genet.">
        <title>The genome and development-dependent transcriptomes of Pyronema confluens: a window into fungal evolution.</title>
        <authorList>
            <person name="Traeger S."/>
            <person name="Altegoer F."/>
            <person name="Freitag M."/>
            <person name="Gabaldon T."/>
            <person name="Kempken F."/>
            <person name="Kumar A."/>
            <person name="Marcet-Houben M."/>
            <person name="Poggeler S."/>
            <person name="Stajich J.E."/>
            <person name="Nowrousian M."/>
        </authorList>
    </citation>
    <scope>NUCLEOTIDE SEQUENCE [LARGE SCALE GENOMIC DNA]</scope>
    <source>
        <strain evidence="3">CBS 100304</strain>
        <tissue evidence="2">Vegetative mycelium</tissue>
    </source>
</reference>
<dbReference type="GO" id="GO:0016787">
    <property type="term" value="F:hydrolase activity"/>
    <property type="evidence" value="ECO:0007669"/>
    <property type="project" value="UniProtKB-KW"/>
</dbReference>
<dbReference type="PRINTS" id="PR00111">
    <property type="entry name" value="ABHYDROLASE"/>
</dbReference>
<dbReference type="PANTHER" id="PTHR43433:SF5">
    <property type="entry name" value="AB HYDROLASE-1 DOMAIN-CONTAINING PROTEIN"/>
    <property type="match status" value="1"/>
</dbReference>
<evidence type="ECO:0000259" key="1">
    <source>
        <dbReference type="Pfam" id="PF12697"/>
    </source>
</evidence>
<keyword evidence="2" id="KW-0378">Hydrolase</keyword>
<evidence type="ECO:0000313" key="2">
    <source>
        <dbReference type="EMBL" id="CCX33414.1"/>
    </source>
</evidence>
<dbReference type="eggNOG" id="KOG2984">
    <property type="taxonomic scope" value="Eukaryota"/>
</dbReference>
<name>U4LMR2_PYROM</name>
<keyword evidence="3" id="KW-1185">Reference proteome</keyword>
<organism evidence="2 3">
    <name type="scientific">Pyronema omphalodes (strain CBS 100304)</name>
    <name type="common">Pyronema confluens</name>
    <dbReference type="NCBI Taxonomy" id="1076935"/>
    <lineage>
        <taxon>Eukaryota</taxon>
        <taxon>Fungi</taxon>
        <taxon>Dikarya</taxon>
        <taxon>Ascomycota</taxon>
        <taxon>Pezizomycotina</taxon>
        <taxon>Pezizomycetes</taxon>
        <taxon>Pezizales</taxon>
        <taxon>Pyronemataceae</taxon>
        <taxon>Pyronema</taxon>
    </lineage>
</organism>
<dbReference type="AlphaFoldDB" id="U4LMR2"/>
<dbReference type="OrthoDB" id="408373at2759"/>
<gene>
    <name evidence="2" type="ORF">PCON_01095</name>
</gene>
<dbReference type="Proteomes" id="UP000018144">
    <property type="component" value="Unassembled WGS sequence"/>
</dbReference>
<protein>
    <submittedName>
        <fullName evidence="2">Similar to 2-hydroxymuconic semialdehyde hydrolase acc. no. P19076</fullName>
    </submittedName>
</protein>
<dbReference type="STRING" id="1076935.U4LMR2"/>
<dbReference type="Gene3D" id="3.40.50.1820">
    <property type="entry name" value="alpha/beta hydrolase"/>
    <property type="match status" value="1"/>
</dbReference>
<dbReference type="PANTHER" id="PTHR43433">
    <property type="entry name" value="HYDROLASE, ALPHA/BETA FOLD FAMILY PROTEIN"/>
    <property type="match status" value="1"/>
</dbReference>
<dbReference type="InterPro" id="IPR050471">
    <property type="entry name" value="AB_hydrolase"/>
</dbReference>
<evidence type="ECO:0000313" key="3">
    <source>
        <dbReference type="Proteomes" id="UP000018144"/>
    </source>
</evidence>
<proteinExistence type="predicted"/>
<feature type="domain" description="AB hydrolase-1" evidence="1">
    <location>
        <begin position="70"/>
        <end position="290"/>
    </location>
</feature>